<accession>A0A2T5VH10</accession>
<dbReference type="EMBL" id="QAYG01000001">
    <property type="protein sequence ID" value="PTW63034.1"/>
    <property type="molecule type" value="Genomic_DNA"/>
</dbReference>
<reference evidence="4 5" key="1">
    <citation type="submission" date="2018-04" db="EMBL/GenBank/DDBJ databases">
        <title>Genomic Encyclopedia of Archaeal and Bacterial Type Strains, Phase II (KMG-II): from individual species to whole genera.</title>
        <authorList>
            <person name="Goeker M."/>
        </authorList>
    </citation>
    <scope>NUCLEOTIDE SEQUENCE [LARGE SCALE GENOMIC DNA]</scope>
    <source>
        <strain evidence="4 5">DSM 23382</strain>
    </source>
</reference>
<evidence type="ECO:0000259" key="3">
    <source>
        <dbReference type="PROSITE" id="PS51186"/>
    </source>
</evidence>
<dbReference type="InterPro" id="IPR016181">
    <property type="entry name" value="Acyl_CoA_acyltransferase"/>
</dbReference>
<dbReference type="RefSeq" id="WP_107988520.1">
    <property type="nucleotide sequence ID" value="NZ_QAYG01000001.1"/>
</dbReference>
<gene>
    <name evidence="4" type="ORF">C8N35_1011083</name>
</gene>
<protein>
    <submittedName>
        <fullName evidence="4">L-amino acid N-acyltransferase YncA</fullName>
    </submittedName>
</protein>
<proteinExistence type="predicted"/>
<dbReference type="PANTHER" id="PTHR43877">
    <property type="entry name" value="AMINOALKYLPHOSPHONATE N-ACETYLTRANSFERASE-RELATED-RELATED"/>
    <property type="match status" value="1"/>
</dbReference>
<name>A0A2T5VH10_9HYPH</name>
<feature type="domain" description="N-acetyltransferase" evidence="3">
    <location>
        <begin position="11"/>
        <end position="161"/>
    </location>
</feature>
<dbReference type="OrthoDB" id="6172743at2"/>
<sequence length="170" mass="17999">MTVTGLHAADLSFRPIKAGDLPALAALWHEAWRAGHVSFAPPELTVARTQERFLARLQPFAGGGLVAWLDGAIAGFAYWDGAELDQFHVGANARGTGLAARLMAAAEAAMAADGVTSAHLFCAEGNTRAHRFYQKAGWRDAGLEATRVSDGAGGWLPVTCHRFVKELACA</sequence>
<dbReference type="InterPro" id="IPR000182">
    <property type="entry name" value="GNAT_dom"/>
</dbReference>
<evidence type="ECO:0000256" key="2">
    <source>
        <dbReference type="ARBA" id="ARBA00023315"/>
    </source>
</evidence>
<keyword evidence="2 4" id="KW-0012">Acyltransferase</keyword>
<dbReference type="AlphaFoldDB" id="A0A2T5VH10"/>
<keyword evidence="1 4" id="KW-0808">Transferase</keyword>
<dbReference type="PANTHER" id="PTHR43877:SF2">
    <property type="entry name" value="AMINOALKYLPHOSPHONATE N-ACETYLTRANSFERASE-RELATED"/>
    <property type="match status" value="1"/>
</dbReference>
<dbReference type="PROSITE" id="PS51186">
    <property type="entry name" value="GNAT"/>
    <property type="match status" value="1"/>
</dbReference>
<organism evidence="4 5">
    <name type="scientific">Breoghania corrubedonensis</name>
    <dbReference type="NCBI Taxonomy" id="665038"/>
    <lineage>
        <taxon>Bacteria</taxon>
        <taxon>Pseudomonadati</taxon>
        <taxon>Pseudomonadota</taxon>
        <taxon>Alphaproteobacteria</taxon>
        <taxon>Hyphomicrobiales</taxon>
        <taxon>Stappiaceae</taxon>
        <taxon>Breoghania</taxon>
    </lineage>
</organism>
<dbReference type="Gene3D" id="3.40.630.30">
    <property type="match status" value="1"/>
</dbReference>
<evidence type="ECO:0000313" key="4">
    <source>
        <dbReference type="EMBL" id="PTW63034.1"/>
    </source>
</evidence>
<evidence type="ECO:0000313" key="5">
    <source>
        <dbReference type="Proteomes" id="UP000244081"/>
    </source>
</evidence>
<dbReference type="GO" id="GO:0016747">
    <property type="term" value="F:acyltransferase activity, transferring groups other than amino-acyl groups"/>
    <property type="evidence" value="ECO:0007669"/>
    <property type="project" value="InterPro"/>
</dbReference>
<dbReference type="InterPro" id="IPR050832">
    <property type="entry name" value="Bact_Acetyltransf"/>
</dbReference>
<dbReference type="Proteomes" id="UP000244081">
    <property type="component" value="Unassembled WGS sequence"/>
</dbReference>
<keyword evidence="5" id="KW-1185">Reference proteome</keyword>
<comment type="caution">
    <text evidence="4">The sequence shown here is derived from an EMBL/GenBank/DDBJ whole genome shotgun (WGS) entry which is preliminary data.</text>
</comment>
<dbReference type="Pfam" id="PF00583">
    <property type="entry name" value="Acetyltransf_1"/>
    <property type="match status" value="1"/>
</dbReference>
<evidence type="ECO:0000256" key="1">
    <source>
        <dbReference type="ARBA" id="ARBA00022679"/>
    </source>
</evidence>
<dbReference type="SUPFAM" id="SSF55729">
    <property type="entry name" value="Acyl-CoA N-acyltransferases (Nat)"/>
    <property type="match status" value="1"/>
</dbReference>